<protein>
    <submittedName>
        <fullName evidence="5">Uncharacterized protein</fullName>
    </submittedName>
</protein>
<dbReference type="Proteomes" id="UP000663852">
    <property type="component" value="Unassembled WGS sequence"/>
</dbReference>
<evidence type="ECO:0000313" key="5">
    <source>
        <dbReference type="EMBL" id="CAF1055993.1"/>
    </source>
</evidence>
<dbReference type="InterPro" id="IPR036020">
    <property type="entry name" value="WW_dom_sf"/>
</dbReference>
<sequence length="504" mass="57873">MIRDIQIRSNHHCDRSLDVYRLKYSNHLNYWKNLRKTNYWITFENPLFVASVPLTNECHFHSNCTPTDNLSSPTESTDSGINIYMERTATMDDINLPLGWERFEDEQGVYYWHKRTGTVTRDRPEPLTTSPSLTLSPSPSTDTCYEINSLLYRSESDMSIQTLDNNSEQHRFYVRSLGWTILNEEDLTSDRSSRAVNRCISELTSGINDCIHRWGDGKDLYMDISKTDILLIDPSEMTILHKQSIPSIKIWGVGRENSRDFAYVAKDKDRTKNIYKCHVFRCDNTSARIIANTLRDVCKNLMIERGLLNAMKESSPDEISVQKRPTTFPESIDNDLTNVSFPTPMEEQKKYLACKYLGCIYVEKPGGMHILRPAIEKVSQTVPEDKWISVIVNISPTSLIALSDDDAKEQLLDCRIRYLSFLGVGQDTNFCGIIIHCADNSFKCHVFYCQPSCVQLCKDIEAACKLRYQKCLDAHPQVAQPTEQTKSYGAQIKSMVESFWFGNK</sequence>
<dbReference type="OrthoDB" id="5969782at2759"/>
<dbReference type="Pfam" id="PF00640">
    <property type="entry name" value="PID"/>
    <property type="match status" value="2"/>
</dbReference>
<feature type="compositionally biased region" description="Low complexity" evidence="2">
    <location>
        <begin position="126"/>
        <end position="141"/>
    </location>
</feature>
<dbReference type="Gene3D" id="2.30.29.30">
    <property type="entry name" value="Pleckstrin-homology domain (PH domain)/Phosphotyrosine-binding domain (PTB)"/>
    <property type="match status" value="2"/>
</dbReference>
<accession>A0A814KUX8</accession>
<dbReference type="SMART" id="SM00462">
    <property type="entry name" value="PTB"/>
    <property type="match status" value="2"/>
</dbReference>
<dbReference type="CDD" id="cd00201">
    <property type="entry name" value="WW"/>
    <property type="match status" value="1"/>
</dbReference>
<dbReference type="SUPFAM" id="SSF50729">
    <property type="entry name" value="PH domain-like"/>
    <property type="match status" value="2"/>
</dbReference>
<name>A0A814KUX8_ADIRI</name>
<dbReference type="PROSITE" id="PS01179">
    <property type="entry name" value="PID"/>
    <property type="match status" value="2"/>
</dbReference>
<dbReference type="SUPFAM" id="SSF51045">
    <property type="entry name" value="WW domain"/>
    <property type="match status" value="1"/>
</dbReference>
<dbReference type="PROSITE" id="PS50020">
    <property type="entry name" value="WW_DOMAIN_2"/>
    <property type="match status" value="1"/>
</dbReference>
<keyword evidence="1" id="KW-0677">Repeat</keyword>
<gene>
    <name evidence="5" type="ORF">EDS130_LOCUS17671</name>
</gene>
<feature type="domain" description="WW" evidence="4">
    <location>
        <begin position="94"/>
        <end position="126"/>
    </location>
</feature>
<dbReference type="InterPro" id="IPR001202">
    <property type="entry name" value="WW_dom"/>
</dbReference>
<dbReference type="InterPro" id="IPR039576">
    <property type="entry name" value="APBB1/2/3"/>
</dbReference>
<dbReference type="GO" id="GO:0006355">
    <property type="term" value="P:regulation of DNA-templated transcription"/>
    <property type="evidence" value="ECO:0007669"/>
    <property type="project" value="TreeGrafter"/>
</dbReference>
<dbReference type="CDD" id="cd01271">
    <property type="entry name" value="PTB2_Fe65"/>
    <property type="match status" value="1"/>
</dbReference>
<evidence type="ECO:0000256" key="2">
    <source>
        <dbReference type="SAM" id="MobiDB-lite"/>
    </source>
</evidence>
<comment type="caution">
    <text evidence="5">The sequence shown here is derived from an EMBL/GenBank/DDBJ whole genome shotgun (WGS) entry which is preliminary data.</text>
</comment>
<proteinExistence type="predicted"/>
<evidence type="ECO:0000259" key="3">
    <source>
        <dbReference type="PROSITE" id="PS01179"/>
    </source>
</evidence>
<dbReference type="GO" id="GO:0005737">
    <property type="term" value="C:cytoplasm"/>
    <property type="evidence" value="ECO:0007669"/>
    <property type="project" value="TreeGrafter"/>
</dbReference>
<feature type="domain" description="PID" evidence="3">
    <location>
        <begin position="352"/>
        <end position="477"/>
    </location>
</feature>
<organism evidence="5 6">
    <name type="scientific">Adineta ricciae</name>
    <name type="common">Rotifer</name>
    <dbReference type="NCBI Taxonomy" id="249248"/>
    <lineage>
        <taxon>Eukaryota</taxon>
        <taxon>Metazoa</taxon>
        <taxon>Spiralia</taxon>
        <taxon>Gnathifera</taxon>
        <taxon>Rotifera</taxon>
        <taxon>Eurotatoria</taxon>
        <taxon>Bdelloidea</taxon>
        <taxon>Adinetida</taxon>
        <taxon>Adinetidae</taxon>
        <taxon>Adineta</taxon>
    </lineage>
</organism>
<dbReference type="Gene3D" id="2.20.70.10">
    <property type="match status" value="1"/>
</dbReference>
<dbReference type="GO" id="GO:0005634">
    <property type="term" value="C:nucleus"/>
    <property type="evidence" value="ECO:0007669"/>
    <property type="project" value="TreeGrafter"/>
</dbReference>
<reference evidence="5" key="1">
    <citation type="submission" date="2021-02" db="EMBL/GenBank/DDBJ databases">
        <authorList>
            <person name="Nowell W R."/>
        </authorList>
    </citation>
    <scope>NUCLEOTIDE SEQUENCE</scope>
</reference>
<dbReference type="PANTHER" id="PTHR14058:SF8">
    <property type="entry name" value="PROTEIN FE65 HOMOLOG"/>
    <property type="match status" value="1"/>
</dbReference>
<dbReference type="AlphaFoldDB" id="A0A814KUX8"/>
<evidence type="ECO:0000313" key="6">
    <source>
        <dbReference type="Proteomes" id="UP000663852"/>
    </source>
</evidence>
<evidence type="ECO:0000259" key="4">
    <source>
        <dbReference type="PROSITE" id="PS50020"/>
    </source>
</evidence>
<dbReference type="FunFam" id="2.30.29.30:FF:000034">
    <property type="entry name" value="amyloid beta A4 precursor protein-binding family B member 2"/>
    <property type="match status" value="1"/>
</dbReference>
<dbReference type="EMBL" id="CAJNOJ010000080">
    <property type="protein sequence ID" value="CAF1055993.1"/>
    <property type="molecule type" value="Genomic_DNA"/>
</dbReference>
<dbReference type="PANTHER" id="PTHR14058">
    <property type="entry name" value="AMYLOID BETA A4 PRECURSOR PROTEIN-BINDING FAMILY B"/>
    <property type="match status" value="1"/>
</dbReference>
<feature type="domain" description="PID" evidence="3">
    <location>
        <begin position="172"/>
        <end position="298"/>
    </location>
</feature>
<feature type="region of interest" description="Disordered" evidence="2">
    <location>
        <begin position="121"/>
        <end position="141"/>
    </location>
</feature>
<evidence type="ECO:0000256" key="1">
    <source>
        <dbReference type="ARBA" id="ARBA00022737"/>
    </source>
</evidence>
<dbReference type="GO" id="GO:0001540">
    <property type="term" value="F:amyloid-beta binding"/>
    <property type="evidence" value="ECO:0007669"/>
    <property type="project" value="InterPro"/>
</dbReference>
<dbReference type="SMART" id="SM00456">
    <property type="entry name" value="WW"/>
    <property type="match status" value="1"/>
</dbReference>
<dbReference type="InterPro" id="IPR006020">
    <property type="entry name" value="PTB/PI_dom"/>
</dbReference>
<dbReference type="InterPro" id="IPR011993">
    <property type="entry name" value="PH-like_dom_sf"/>
</dbReference>